<feature type="transmembrane region" description="Helical" evidence="5">
    <location>
        <begin position="145"/>
        <end position="167"/>
    </location>
</feature>
<gene>
    <name evidence="6" type="ORF">MGWOODY_Tha1391</name>
</gene>
<reference evidence="6" key="1">
    <citation type="submission" date="2015-10" db="EMBL/GenBank/DDBJ databases">
        <authorList>
            <person name="Gilbert D.G."/>
        </authorList>
    </citation>
    <scope>NUCLEOTIDE SEQUENCE</scope>
</reference>
<dbReference type="PANTHER" id="PTHR30249:SF0">
    <property type="entry name" value="PLASTIDAL GLYCOLATE_GLYCERATE TRANSLOCATOR 1, CHLOROPLASTIC"/>
    <property type="match status" value="1"/>
</dbReference>
<evidence type="ECO:0000256" key="1">
    <source>
        <dbReference type="ARBA" id="ARBA00004141"/>
    </source>
</evidence>
<feature type="transmembrane region" description="Helical" evidence="5">
    <location>
        <begin position="66"/>
        <end position="86"/>
    </location>
</feature>
<evidence type="ECO:0000313" key="6">
    <source>
        <dbReference type="EMBL" id="CUS42109.1"/>
    </source>
</evidence>
<evidence type="ECO:0000256" key="3">
    <source>
        <dbReference type="ARBA" id="ARBA00022989"/>
    </source>
</evidence>
<proteinExistence type="predicted"/>
<feature type="transmembrane region" description="Helical" evidence="5">
    <location>
        <begin position="6"/>
        <end position="23"/>
    </location>
</feature>
<keyword evidence="3 5" id="KW-1133">Transmembrane helix</keyword>
<name>A0A160TGF7_9ZZZZ</name>
<accession>A0A160TGF7</accession>
<comment type="subcellular location">
    <subcellularLocation>
        <location evidence="1">Membrane</location>
        <topology evidence="1">Multi-pass membrane protein</topology>
    </subcellularLocation>
</comment>
<feature type="transmembrane region" description="Helical" evidence="5">
    <location>
        <begin position="98"/>
        <end position="119"/>
    </location>
</feature>
<dbReference type="PANTHER" id="PTHR30249">
    <property type="entry name" value="PUTATIVE SEROTONIN TRANSPORTER"/>
    <property type="match status" value="1"/>
</dbReference>
<dbReference type="EMBL" id="CZQC01000061">
    <property type="protein sequence ID" value="CUS42109.1"/>
    <property type="molecule type" value="Genomic_DNA"/>
</dbReference>
<sequence>MIVSLLHTPLFWTALTIASFLLGQRLYQQLGNSAFIPPILTGIVLICVTLELTGTSYQTYMQGGEYLHLMLGPVVVMLAVPLYQFIHAMRKEWLRISLAVSLGSATTVGTAVLLVDWWIGDRAITATMATKSVTTPVAITLSEQLGGISALASAFVIVTGVFGALLIPPLLKVTKLNQPQAMGLTLGVCAHAIGTSRAIELGTRESAYAAMAMTLTATLHAIALPWLV</sequence>
<feature type="transmembrane region" description="Helical" evidence="5">
    <location>
        <begin position="35"/>
        <end position="54"/>
    </location>
</feature>
<protein>
    <submittedName>
        <fullName evidence="6">LrgA-associated membrane protein LrgB</fullName>
    </submittedName>
</protein>
<evidence type="ECO:0000256" key="2">
    <source>
        <dbReference type="ARBA" id="ARBA00022692"/>
    </source>
</evidence>
<keyword evidence="4 5" id="KW-0472">Membrane</keyword>
<dbReference type="AlphaFoldDB" id="A0A160TGF7"/>
<dbReference type="GO" id="GO:0016020">
    <property type="term" value="C:membrane"/>
    <property type="evidence" value="ECO:0007669"/>
    <property type="project" value="UniProtKB-SubCell"/>
</dbReference>
<evidence type="ECO:0000256" key="4">
    <source>
        <dbReference type="ARBA" id="ARBA00023136"/>
    </source>
</evidence>
<dbReference type="Pfam" id="PF04172">
    <property type="entry name" value="LrgB"/>
    <property type="match status" value="1"/>
</dbReference>
<organism evidence="6">
    <name type="scientific">hydrothermal vent metagenome</name>
    <dbReference type="NCBI Taxonomy" id="652676"/>
    <lineage>
        <taxon>unclassified sequences</taxon>
        <taxon>metagenomes</taxon>
        <taxon>ecological metagenomes</taxon>
    </lineage>
</organism>
<keyword evidence="2 5" id="KW-0812">Transmembrane</keyword>
<evidence type="ECO:0000256" key="5">
    <source>
        <dbReference type="SAM" id="Phobius"/>
    </source>
</evidence>
<dbReference type="InterPro" id="IPR007300">
    <property type="entry name" value="CidB/LrgB"/>
</dbReference>